<evidence type="ECO:0000259" key="1">
    <source>
        <dbReference type="PROSITE" id="PS50097"/>
    </source>
</evidence>
<dbReference type="InterPro" id="IPR000210">
    <property type="entry name" value="BTB/POZ_dom"/>
</dbReference>
<gene>
    <name evidence="2" type="ORF">EX30DRAFT_352055</name>
</gene>
<dbReference type="SUPFAM" id="SSF54695">
    <property type="entry name" value="POZ domain"/>
    <property type="match status" value="1"/>
</dbReference>
<proteinExistence type="predicted"/>
<organism evidence="2 3">
    <name type="scientific">Ascodesmis nigricans</name>
    <dbReference type="NCBI Taxonomy" id="341454"/>
    <lineage>
        <taxon>Eukaryota</taxon>
        <taxon>Fungi</taxon>
        <taxon>Dikarya</taxon>
        <taxon>Ascomycota</taxon>
        <taxon>Pezizomycotina</taxon>
        <taxon>Pezizomycetes</taxon>
        <taxon>Pezizales</taxon>
        <taxon>Ascodesmidaceae</taxon>
        <taxon>Ascodesmis</taxon>
    </lineage>
</organism>
<evidence type="ECO:0000313" key="2">
    <source>
        <dbReference type="EMBL" id="TGZ77144.1"/>
    </source>
</evidence>
<protein>
    <recommendedName>
        <fullName evidence="1">BTB domain-containing protein</fullName>
    </recommendedName>
</protein>
<dbReference type="PROSITE" id="PS50097">
    <property type="entry name" value="BTB"/>
    <property type="match status" value="1"/>
</dbReference>
<keyword evidence="3" id="KW-1185">Reference proteome</keyword>
<evidence type="ECO:0000313" key="3">
    <source>
        <dbReference type="Proteomes" id="UP000298138"/>
    </source>
</evidence>
<dbReference type="Gene3D" id="3.30.710.10">
    <property type="entry name" value="Potassium Channel Kv1.1, Chain A"/>
    <property type="match status" value="1"/>
</dbReference>
<dbReference type="AlphaFoldDB" id="A0A4V3SHQ9"/>
<dbReference type="Proteomes" id="UP000298138">
    <property type="component" value="Unassembled WGS sequence"/>
</dbReference>
<accession>A0A4V3SHQ9</accession>
<dbReference type="EMBL" id="ML220158">
    <property type="protein sequence ID" value="TGZ77144.1"/>
    <property type="molecule type" value="Genomic_DNA"/>
</dbReference>
<feature type="domain" description="BTB" evidence="1">
    <location>
        <begin position="74"/>
        <end position="152"/>
    </location>
</feature>
<sequence>MSKMSRMSNSPSHFEFEFFDEETFYFHGLPQPAAIENLSSSPSTSITMLKRQRLFPETIHGRKNQIHFNNPKNSDVTIVCGPLRLPAHLIILASHTSLFADTLEKSDKENKTAKKGGQESAPVIEFQESEFTPEMIRRGIQWCYTGRYDGDTEPMEEDFDFEPEGEGIKRIKLVRSDQSDLEKPFLPVANKAVQKSSTSAPSTRLRGLVKHGSWEWILRNRILVFRYSMTLSS</sequence>
<dbReference type="CDD" id="cd18186">
    <property type="entry name" value="BTB_POZ_ZBTB_KLHL-like"/>
    <property type="match status" value="1"/>
</dbReference>
<dbReference type="OrthoDB" id="6359816at2759"/>
<reference evidence="2 3" key="1">
    <citation type="submission" date="2019-04" db="EMBL/GenBank/DDBJ databases">
        <title>Comparative genomics and transcriptomics to analyze fruiting body development in filamentous ascomycetes.</title>
        <authorList>
            <consortium name="DOE Joint Genome Institute"/>
            <person name="Lutkenhaus R."/>
            <person name="Traeger S."/>
            <person name="Breuer J."/>
            <person name="Kuo A."/>
            <person name="Lipzen A."/>
            <person name="Pangilinan J."/>
            <person name="Dilworth D."/>
            <person name="Sandor L."/>
            <person name="Poggeler S."/>
            <person name="Barry K."/>
            <person name="Grigoriev I.V."/>
            <person name="Nowrousian M."/>
        </authorList>
    </citation>
    <scope>NUCLEOTIDE SEQUENCE [LARGE SCALE GENOMIC DNA]</scope>
    <source>
        <strain evidence="2 3">CBS 389.68</strain>
    </source>
</reference>
<dbReference type="InParanoid" id="A0A4V3SHQ9"/>
<name>A0A4V3SHQ9_9PEZI</name>
<dbReference type="Pfam" id="PF00651">
    <property type="entry name" value="BTB"/>
    <property type="match status" value="1"/>
</dbReference>
<dbReference type="InterPro" id="IPR011333">
    <property type="entry name" value="SKP1/BTB/POZ_sf"/>
</dbReference>